<dbReference type="InterPro" id="IPR036388">
    <property type="entry name" value="WH-like_DNA-bd_sf"/>
</dbReference>
<keyword evidence="2" id="KW-1185">Reference proteome</keyword>
<dbReference type="KEGG" id="fwa:DCMF_16690"/>
<organism evidence="1 2">
    <name type="scientific">Formimonas warabiya</name>
    <dbReference type="NCBI Taxonomy" id="1761012"/>
    <lineage>
        <taxon>Bacteria</taxon>
        <taxon>Bacillati</taxon>
        <taxon>Bacillota</taxon>
        <taxon>Clostridia</taxon>
        <taxon>Eubacteriales</taxon>
        <taxon>Peptococcaceae</taxon>
        <taxon>Candidatus Formimonas</taxon>
    </lineage>
</organism>
<dbReference type="SUPFAM" id="SSF46785">
    <property type="entry name" value="Winged helix' DNA-binding domain"/>
    <property type="match status" value="1"/>
</dbReference>
<sequence length="103" mass="11697">MKLPMRFRILTLIAKKDTLSDVDIFEALKSEYGTEGQYRKSEIIMHLHSLRAAGLLEDCAVSLNEKGDLQESFKLTDFGRSRLNLLPRDWRDKIGVSGGRLTA</sequence>
<dbReference type="RefSeq" id="WP_214658673.1">
    <property type="nucleotide sequence ID" value="NZ_CP017634.1"/>
</dbReference>
<dbReference type="AlphaFoldDB" id="A0A3G1KUT9"/>
<gene>
    <name evidence="1" type="ORF">DCMF_16690</name>
</gene>
<reference evidence="1 2" key="1">
    <citation type="submission" date="2016-10" db="EMBL/GenBank/DDBJ databases">
        <title>Complete Genome Sequence of Peptococcaceae strain DCMF.</title>
        <authorList>
            <person name="Edwards R.J."/>
            <person name="Holland S.I."/>
            <person name="Deshpande N.P."/>
            <person name="Wong Y.K."/>
            <person name="Ertan H."/>
            <person name="Manefield M."/>
            <person name="Russell T.L."/>
            <person name="Lee M.J."/>
        </authorList>
    </citation>
    <scope>NUCLEOTIDE SEQUENCE [LARGE SCALE GENOMIC DNA]</scope>
    <source>
        <strain evidence="1 2">DCMF</strain>
    </source>
</reference>
<name>A0A3G1KUT9_FORW1</name>
<evidence type="ECO:0000313" key="2">
    <source>
        <dbReference type="Proteomes" id="UP000323521"/>
    </source>
</evidence>
<evidence type="ECO:0008006" key="3">
    <source>
        <dbReference type="Google" id="ProtNLM"/>
    </source>
</evidence>
<protein>
    <recommendedName>
        <fullName evidence="3">PadR family transcriptional regulator</fullName>
    </recommendedName>
</protein>
<accession>A0A3G1KUT9</accession>
<dbReference type="Proteomes" id="UP000323521">
    <property type="component" value="Chromosome"/>
</dbReference>
<dbReference type="EMBL" id="CP017634">
    <property type="protein sequence ID" value="ATW26187.1"/>
    <property type="molecule type" value="Genomic_DNA"/>
</dbReference>
<proteinExistence type="predicted"/>
<dbReference type="Gene3D" id="1.10.10.10">
    <property type="entry name" value="Winged helix-like DNA-binding domain superfamily/Winged helix DNA-binding domain"/>
    <property type="match status" value="1"/>
</dbReference>
<dbReference type="InterPro" id="IPR036390">
    <property type="entry name" value="WH_DNA-bd_sf"/>
</dbReference>
<evidence type="ECO:0000313" key="1">
    <source>
        <dbReference type="EMBL" id="ATW26187.1"/>
    </source>
</evidence>